<dbReference type="EC" id="2.1.1.192" evidence="14"/>
<keyword evidence="12 14" id="KW-0411">Iron-sulfur</keyword>
<dbReference type="Pfam" id="PF04055">
    <property type="entry name" value="Radical_SAM"/>
    <property type="match status" value="1"/>
</dbReference>
<comment type="subcellular location">
    <subcellularLocation>
        <location evidence="1 14">Cytoplasm</location>
    </subcellularLocation>
</comment>
<feature type="active site" description="S-methylcysteine intermediate" evidence="14">
    <location>
        <position position="336"/>
    </location>
</feature>
<gene>
    <name evidence="14 16" type="primary">rlmN</name>
    <name evidence="16" type="ORF">PDESU_00479</name>
</gene>
<dbReference type="PROSITE" id="PS51918">
    <property type="entry name" value="RADICAL_SAM"/>
    <property type="match status" value="1"/>
</dbReference>
<dbReference type="InterPro" id="IPR027492">
    <property type="entry name" value="RNA_MTrfase_RlmN"/>
</dbReference>
<evidence type="ECO:0000256" key="10">
    <source>
        <dbReference type="ARBA" id="ARBA00022723"/>
    </source>
</evidence>
<reference evidence="16 17" key="1">
    <citation type="submission" date="2019-04" db="EMBL/GenBank/DDBJ databases">
        <authorList>
            <person name="Van Vliet M D."/>
        </authorList>
    </citation>
    <scope>NUCLEOTIDE SEQUENCE [LARGE SCALE GENOMIC DNA]</scope>
    <source>
        <strain evidence="16 17">F1</strain>
    </source>
</reference>
<comment type="miscellaneous">
    <text evidence="14">Reaction proceeds by a ping-pong mechanism involving intermediate methylation of a conserved cysteine residue.</text>
</comment>
<dbReference type="GO" id="GO:0030488">
    <property type="term" value="P:tRNA methylation"/>
    <property type="evidence" value="ECO:0007669"/>
    <property type="project" value="UniProtKB-UniRule"/>
</dbReference>
<dbReference type="EMBL" id="CAAHFG010000001">
    <property type="protein sequence ID" value="VGO11931.1"/>
    <property type="molecule type" value="Genomic_DNA"/>
</dbReference>
<dbReference type="AlphaFoldDB" id="A0A6C2TX95"/>
<dbReference type="Pfam" id="PF21016">
    <property type="entry name" value="RlmN_N"/>
    <property type="match status" value="1"/>
</dbReference>
<comment type="catalytic activity">
    <reaction evidence="14">
        <text>adenosine(37) in tRNA + 2 reduced [2Fe-2S]-[ferredoxin] + 2 S-adenosyl-L-methionine = 2-methyladenosine(37) in tRNA + 5'-deoxyadenosine + L-methionine + 2 oxidized [2Fe-2S]-[ferredoxin] + S-adenosyl-L-homocysteine</text>
        <dbReference type="Rhea" id="RHEA:43332"/>
        <dbReference type="Rhea" id="RHEA-COMP:10000"/>
        <dbReference type="Rhea" id="RHEA-COMP:10001"/>
        <dbReference type="Rhea" id="RHEA-COMP:10162"/>
        <dbReference type="Rhea" id="RHEA-COMP:10485"/>
        <dbReference type="ChEBI" id="CHEBI:17319"/>
        <dbReference type="ChEBI" id="CHEBI:33737"/>
        <dbReference type="ChEBI" id="CHEBI:33738"/>
        <dbReference type="ChEBI" id="CHEBI:57844"/>
        <dbReference type="ChEBI" id="CHEBI:57856"/>
        <dbReference type="ChEBI" id="CHEBI:59789"/>
        <dbReference type="ChEBI" id="CHEBI:74411"/>
        <dbReference type="ChEBI" id="CHEBI:74497"/>
        <dbReference type="EC" id="2.1.1.192"/>
    </reaction>
</comment>
<dbReference type="InterPro" id="IPR058240">
    <property type="entry name" value="rSAM_sf"/>
</dbReference>
<feature type="domain" description="Radical SAM core" evidence="15">
    <location>
        <begin position="101"/>
        <end position="331"/>
    </location>
</feature>
<dbReference type="Gene3D" id="1.10.150.530">
    <property type="match status" value="1"/>
</dbReference>
<dbReference type="InterPro" id="IPR007197">
    <property type="entry name" value="rSAM"/>
</dbReference>
<feature type="active site" description="Proton acceptor" evidence="14">
    <location>
        <position position="95"/>
    </location>
</feature>
<dbReference type="Proteomes" id="UP000366872">
    <property type="component" value="Unassembled WGS sequence"/>
</dbReference>
<dbReference type="GO" id="GO:0070475">
    <property type="term" value="P:rRNA base methylation"/>
    <property type="evidence" value="ECO:0007669"/>
    <property type="project" value="UniProtKB-UniRule"/>
</dbReference>
<dbReference type="PIRSF" id="PIRSF006004">
    <property type="entry name" value="CHP00048"/>
    <property type="match status" value="1"/>
</dbReference>
<dbReference type="SFLD" id="SFLDF00275">
    <property type="entry name" value="adenosine_C2_methyltransferase"/>
    <property type="match status" value="1"/>
</dbReference>
<comment type="function">
    <text evidence="14">Specifically methylates position 2 of adenine 2503 in 23S rRNA and position 2 of adenine 37 in tRNAs.</text>
</comment>
<dbReference type="NCBIfam" id="TIGR00048">
    <property type="entry name" value="rRNA_mod_RlmN"/>
    <property type="match status" value="1"/>
</dbReference>
<evidence type="ECO:0000256" key="3">
    <source>
        <dbReference type="ARBA" id="ARBA00022485"/>
    </source>
</evidence>
<evidence type="ECO:0000313" key="16">
    <source>
        <dbReference type="EMBL" id="VGO11931.1"/>
    </source>
</evidence>
<dbReference type="FunFam" id="3.20.20.70:FF:000014">
    <property type="entry name" value="Probable dual-specificity RNA methyltransferase RlmN"/>
    <property type="match status" value="1"/>
</dbReference>
<keyword evidence="10 14" id="KW-0479">Metal-binding</keyword>
<dbReference type="GO" id="GO:0070040">
    <property type="term" value="F:rRNA (adenine(2503)-C2-)-methyltransferase activity"/>
    <property type="evidence" value="ECO:0007669"/>
    <property type="project" value="UniProtKB-UniRule"/>
</dbReference>
<dbReference type="GO" id="GO:0019843">
    <property type="term" value="F:rRNA binding"/>
    <property type="evidence" value="ECO:0007669"/>
    <property type="project" value="UniProtKB-UniRule"/>
</dbReference>
<evidence type="ECO:0000256" key="14">
    <source>
        <dbReference type="HAMAP-Rule" id="MF_01849"/>
    </source>
</evidence>
<evidence type="ECO:0000313" key="17">
    <source>
        <dbReference type="Proteomes" id="UP000366872"/>
    </source>
</evidence>
<evidence type="ECO:0000259" key="15">
    <source>
        <dbReference type="PROSITE" id="PS51918"/>
    </source>
</evidence>
<evidence type="ECO:0000256" key="1">
    <source>
        <dbReference type="ARBA" id="ARBA00004496"/>
    </source>
</evidence>
<accession>A0A6C2TX95</accession>
<dbReference type="CDD" id="cd01335">
    <property type="entry name" value="Radical_SAM"/>
    <property type="match status" value="1"/>
</dbReference>
<evidence type="ECO:0000256" key="6">
    <source>
        <dbReference type="ARBA" id="ARBA00022603"/>
    </source>
</evidence>
<dbReference type="SFLD" id="SFLDS00029">
    <property type="entry name" value="Radical_SAM"/>
    <property type="match status" value="1"/>
</dbReference>
<keyword evidence="5 14" id="KW-0698">rRNA processing</keyword>
<dbReference type="InterPro" id="IPR013785">
    <property type="entry name" value="Aldolase_TIM"/>
</dbReference>
<dbReference type="HAMAP" id="MF_01849">
    <property type="entry name" value="RNA_methyltr_RlmN"/>
    <property type="match status" value="1"/>
</dbReference>
<evidence type="ECO:0000256" key="5">
    <source>
        <dbReference type="ARBA" id="ARBA00022552"/>
    </source>
</evidence>
<organism evidence="16 17">
    <name type="scientific">Pontiella desulfatans</name>
    <dbReference type="NCBI Taxonomy" id="2750659"/>
    <lineage>
        <taxon>Bacteria</taxon>
        <taxon>Pseudomonadati</taxon>
        <taxon>Kiritimatiellota</taxon>
        <taxon>Kiritimatiellia</taxon>
        <taxon>Kiritimatiellales</taxon>
        <taxon>Pontiellaceae</taxon>
        <taxon>Pontiella</taxon>
    </lineage>
</organism>
<feature type="binding site" evidence="14">
    <location>
        <position position="194"/>
    </location>
    <ligand>
        <name>S-adenosyl-L-methionine</name>
        <dbReference type="ChEBI" id="CHEBI:59789"/>
    </ligand>
</feature>
<keyword evidence="17" id="KW-1185">Reference proteome</keyword>
<feature type="binding site" evidence="14">
    <location>
        <position position="119"/>
    </location>
    <ligand>
        <name>[4Fe-4S] cluster</name>
        <dbReference type="ChEBI" id="CHEBI:49883"/>
        <note>4Fe-4S-S-AdoMet</note>
    </ligand>
</feature>
<keyword evidence="13 14" id="KW-1015">Disulfide bond</keyword>
<dbReference type="SUPFAM" id="SSF102114">
    <property type="entry name" value="Radical SAM enzymes"/>
    <property type="match status" value="1"/>
</dbReference>
<dbReference type="GO" id="GO:0051539">
    <property type="term" value="F:4 iron, 4 sulfur cluster binding"/>
    <property type="evidence" value="ECO:0007669"/>
    <property type="project" value="UniProtKB-UniRule"/>
</dbReference>
<dbReference type="Gene3D" id="3.20.20.70">
    <property type="entry name" value="Aldolase class I"/>
    <property type="match status" value="1"/>
</dbReference>
<dbReference type="GO" id="GO:0000049">
    <property type="term" value="F:tRNA binding"/>
    <property type="evidence" value="ECO:0007669"/>
    <property type="project" value="UniProtKB-UniRule"/>
</dbReference>
<keyword evidence="9 14" id="KW-0819">tRNA processing</keyword>
<keyword evidence="3 14" id="KW-0004">4Fe-4S</keyword>
<keyword evidence="6 14" id="KW-0489">Methyltransferase</keyword>
<evidence type="ECO:0000256" key="8">
    <source>
        <dbReference type="ARBA" id="ARBA00022691"/>
    </source>
</evidence>
<dbReference type="RefSeq" id="WP_136077641.1">
    <property type="nucleotide sequence ID" value="NZ_CAAHFG010000001.1"/>
</dbReference>
<comment type="catalytic activity">
    <reaction evidence="14">
        <text>adenosine(2503) in 23S rRNA + 2 reduced [2Fe-2S]-[ferredoxin] + 2 S-adenosyl-L-methionine = 2-methyladenosine(2503) in 23S rRNA + 5'-deoxyadenosine + L-methionine + 2 oxidized [2Fe-2S]-[ferredoxin] + S-adenosyl-L-homocysteine</text>
        <dbReference type="Rhea" id="RHEA:42916"/>
        <dbReference type="Rhea" id="RHEA-COMP:10000"/>
        <dbReference type="Rhea" id="RHEA-COMP:10001"/>
        <dbReference type="Rhea" id="RHEA-COMP:10152"/>
        <dbReference type="Rhea" id="RHEA-COMP:10282"/>
        <dbReference type="ChEBI" id="CHEBI:17319"/>
        <dbReference type="ChEBI" id="CHEBI:33737"/>
        <dbReference type="ChEBI" id="CHEBI:33738"/>
        <dbReference type="ChEBI" id="CHEBI:57844"/>
        <dbReference type="ChEBI" id="CHEBI:57856"/>
        <dbReference type="ChEBI" id="CHEBI:59789"/>
        <dbReference type="ChEBI" id="CHEBI:74411"/>
        <dbReference type="ChEBI" id="CHEBI:74497"/>
        <dbReference type="EC" id="2.1.1.192"/>
    </reaction>
</comment>
<feature type="binding site" evidence="14">
    <location>
        <begin position="217"/>
        <end position="219"/>
    </location>
    <ligand>
        <name>S-adenosyl-L-methionine</name>
        <dbReference type="ChEBI" id="CHEBI:59789"/>
    </ligand>
</feature>
<feature type="binding site" evidence="14">
    <location>
        <position position="115"/>
    </location>
    <ligand>
        <name>[4Fe-4S] cluster</name>
        <dbReference type="ChEBI" id="CHEBI:49883"/>
        <note>4Fe-4S-S-AdoMet</note>
    </ligand>
</feature>
<comment type="similarity">
    <text evidence="2 14">Belongs to the radical SAM superfamily. RlmN family.</text>
</comment>
<evidence type="ECO:0000256" key="7">
    <source>
        <dbReference type="ARBA" id="ARBA00022679"/>
    </source>
</evidence>
<evidence type="ECO:0000256" key="13">
    <source>
        <dbReference type="ARBA" id="ARBA00023157"/>
    </source>
</evidence>
<dbReference type="SFLD" id="SFLDG01062">
    <property type="entry name" value="methyltransferase_(Class_A)"/>
    <property type="match status" value="1"/>
</dbReference>
<dbReference type="GO" id="GO:0005737">
    <property type="term" value="C:cytoplasm"/>
    <property type="evidence" value="ECO:0007669"/>
    <property type="project" value="UniProtKB-SubCell"/>
</dbReference>
<keyword evidence="4 14" id="KW-0963">Cytoplasm</keyword>
<dbReference type="PANTHER" id="PTHR30544">
    <property type="entry name" value="23S RRNA METHYLTRANSFERASE"/>
    <property type="match status" value="1"/>
</dbReference>
<proteinExistence type="inferred from homology"/>
<keyword evidence="7 14" id="KW-0808">Transferase</keyword>
<comment type="caution">
    <text evidence="14">Lacks conserved residue(s) required for the propagation of feature annotation.</text>
</comment>
<dbReference type="InterPro" id="IPR048641">
    <property type="entry name" value="RlmN_N"/>
</dbReference>
<protein>
    <recommendedName>
        <fullName evidence="14">Probable dual-specificity RNA methyltransferase RlmN</fullName>
        <ecNumber evidence="14">2.1.1.192</ecNumber>
    </recommendedName>
    <alternativeName>
        <fullName evidence="14">23S rRNA (adenine(2503)-C(2))-methyltransferase</fullName>
    </alternativeName>
    <alternativeName>
        <fullName evidence="14">23S rRNA m2A2503 methyltransferase</fullName>
    </alternativeName>
    <alternativeName>
        <fullName evidence="14">Ribosomal RNA large subunit methyltransferase N</fullName>
    </alternativeName>
    <alternativeName>
        <fullName evidence="14">tRNA (adenine(37)-C(2))-methyltransferase</fullName>
    </alternativeName>
    <alternativeName>
        <fullName evidence="14">tRNA m2A37 methyltransferase</fullName>
    </alternativeName>
</protein>
<name>A0A6C2TX95_PONDE</name>
<keyword evidence="8 14" id="KW-0949">S-adenosyl-L-methionine</keyword>
<feature type="binding site" evidence="14">
    <location>
        <position position="122"/>
    </location>
    <ligand>
        <name>[4Fe-4S] cluster</name>
        <dbReference type="ChEBI" id="CHEBI:49883"/>
        <note>4Fe-4S-S-AdoMet</note>
    </ligand>
</feature>
<dbReference type="InterPro" id="IPR040072">
    <property type="entry name" value="Methyltransferase_A"/>
</dbReference>
<dbReference type="GO" id="GO:0046872">
    <property type="term" value="F:metal ion binding"/>
    <property type="evidence" value="ECO:0007669"/>
    <property type="project" value="UniProtKB-KW"/>
</dbReference>
<evidence type="ECO:0000256" key="12">
    <source>
        <dbReference type="ARBA" id="ARBA00023014"/>
    </source>
</evidence>
<keyword evidence="11 14" id="KW-0408">Iron</keyword>
<evidence type="ECO:0000256" key="2">
    <source>
        <dbReference type="ARBA" id="ARBA00007544"/>
    </source>
</evidence>
<sequence length="351" mass="39675">METGEKQFIHGIFLSELEEWIVAAGEKKFRAKQIWQWLYHHEVQGWGEMKNIPQALRDRLEAAFVFQALEKVEVQESSTGTRKILSRLVDGELIEEVLIPAPDRRTVCVSSQVGCMFGCAFCASGQLGVKRNLKAGEIVGEALAAQREYGDRITNLVFMGIGEPFDNYDEVMRAVRILNDPDGFCLGARRITISTCGVVPGIQRLENEGLQVELSVSLHAPSETVRDSLMPVNQSWPLEELMEVCRLYTRNTKRIITFEYTMIRDVNDSQEDCRELIGLLTKFPCRVNLIPLSEIEEYEGKTSARETVEYFIKQLERAGINTTVRWSKGVDVNAACGQLRSKSMGKSLRDS</sequence>
<dbReference type="InterPro" id="IPR004383">
    <property type="entry name" value="rRNA_lsu_MTrfase_RlmN/Cfr"/>
</dbReference>
<dbReference type="GO" id="GO:0002935">
    <property type="term" value="F:tRNA (adenine(37)-C2)-methyltransferase activity"/>
    <property type="evidence" value="ECO:0007669"/>
    <property type="project" value="UniProtKB-UniRule"/>
</dbReference>
<feature type="binding site" evidence="14">
    <location>
        <begin position="162"/>
        <end position="163"/>
    </location>
    <ligand>
        <name>S-adenosyl-L-methionine</name>
        <dbReference type="ChEBI" id="CHEBI:59789"/>
    </ligand>
</feature>
<evidence type="ECO:0000256" key="4">
    <source>
        <dbReference type="ARBA" id="ARBA00022490"/>
    </source>
</evidence>
<comment type="cofactor">
    <cofactor evidence="14">
        <name>[4Fe-4S] cluster</name>
        <dbReference type="ChEBI" id="CHEBI:49883"/>
    </cofactor>
    <text evidence="14">Binds 1 [4Fe-4S] cluster. The cluster is coordinated with 3 cysteines and an exchangeable S-adenosyl-L-methionine.</text>
</comment>
<evidence type="ECO:0000256" key="9">
    <source>
        <dbReference type="ARBA" id="ARBA00022694"/>
    </source>
</evidence>
<dbReference type="PANTHER" id="PTHR30544:SF5">
    <property type="entry name" value="RADICAL SAM CORE DOMAIN-CONTAINING PROTEIN"/>
    <property type="match status" value="1"/>
</dbReference>
<evidence type="ECO:0000256" key="11">
    <source>
        <dbReference type="ARBA" id="ARBA00023004"/>
    </source>
</evidence>